<keyword evidence="8" id="KW-0413">Isomerase</keyword>
<evidence type="ECO:0000256" key="3">
    <source>
        <dbReference type="ARBA" id="ARBA00023122"/>
    </source>
</evidence>
<dbReference type="PANTHER" id="PTHR42745:SF1">
    <property type="entry name" value="ARABINOSE 5-PHOSPHATE ISOMERASE KDSD"/>
    <property type="match status" value="1"/>
</dbReference>
<comment type="caution">
    <text evidence="8">The sequence shown here is derived from an EMBL/GenBank/DDBJ whole genome shotgun (WGS) entry which is preliminary data.</text>
</comment>
<dbReference type="EMBL" id="JAYLLH010000026">
    <property type="protein sequence ID" value="MEC3862662.1"/>
    <property type="molecule type" value="Genomic_DNA"/>
</dbReference>
<dbReference type="InterPro" id="IPR046348">
    <property type="entry name" value="SIS_dom_sf"/>
</dbReference>
<feature type="domain" description="SIS" evidence="7">
    <location>
        <begin position="41"/>
        <end position="184"/>
    </location>
</feature>
<dbReference type="Pfam" id="PF01380">
    <property type="entry name" value="SIS"/>
    <property type="match status" value="1"/>
</dbReference>
<dbReference type="SUPFAM" id="SSF53697">
    <property type="entry name" value="SIS domain"/>
    <property type="match status" value="1"/>
</dbReference>
<dbReference type="InterPro" id="IPR004800">
    <property type="entry name" value="KdsD/KpsF-type"/>
</dbReference>
<evidence type="ECO:0000256" key="4">
    <source>
        <dbReference type="PIRNR" id="PIRNR004692"/>
    </source>
</evidence>
<organism evidence="8 9">
    <name type="scientific">Mesobacterium hydrothermale</name>
    <dbReference type="NCBI Taxonomy" id="3111907"/>
    <lineage>
        <taxon>Bacteria</taxon>
        <taxon>Pseudomonadati</taxon>
        <taxon>Pseudomonadota</taxon>
        <taxon>Alphaproteobacteria</taxon>
        <taxon>Rhodobacterales</taxon>
        <taxon>Roseobacteraceae</taxon>
        <taxon>Mesobacterium</taxon>
    </lineage>
</organism>
<evidence type="ECO:0000259" key="7">
    <source>
        <dbReference type="PROSITE" id="PS51464"/>
    </source>
</evidence>
<name>A0ABU6HKM0_9RHOB</name>
<dbReference type="InterPro" id="IPR001347">
    <property type="entry name" value="SIS_dom"/>
</dbReference>
<feature type="domain" description="CBS" evidence="6">
    <location>
        <begin position="272"/>
        <end position="324"/>
    </location>
</feature>
<protein>
    <submittedName>
        <fullName evidence="8">KpsF/GutQ family sugar-phosphate isomerase</fullName>
    </submittedName>
</protein>
<dbReference type="PROSITE" id="PS51371">
    <property type="entry name" value="CBS"/>
    <property type="match status" value="1"/>
</dbReference>
<evidence type="ECO:0000256" key="1">
    <source>
        <dbReference type="ARBA" id="ARBA00008165"/>
    </source>
</evidence>
<dbReference type="Gene3D" id="3.40.50.10490">
    <property type="entry name" value="Glucose-6-phosphate isomerase like protein, domain 1"/>
    <property type="match status" value="1"/>
</dbReference>
<dbReference type="PANTHER" id="PTHR42745">
    <property type="match status" value="1"/>
</dbReference>
<dbReference type="Proteomes" id="UP001348149">
    <property type="component" value="Unassembled WGS sequence"/>
</dbReference>
<keyword evidence="9" id="KW-1185">Reference proteome</keyword>
<accession>A0ABU6HKM0</accession>
<dbReference type="SUPFAM" id="SSF54631">
    <property type="entry name" value="CBS-domain pair"/>
    <property type="match status" value="1"/>
</dbReference>
<dbReference type="InterPro" id="IPR035474">
    <property type="entry name" value="SIS_Kpsf"/>
</dbReference>
<dbReference type="PROSITE" id="PS51464">
    <property type="entry name" value="SIS"/>
    <property type="match status" value="1"/>
</dbReference>
<dbReference type="InterPro" id="IPR046342">
    <property type="entry name" value="CBS_dom_sf"/>
</dbReference>
<dbReference type="PIRSF" id="PIRSF004692">
    <property type="entry name" value="KdsD_KpsF"/>
    <property type="match status" value="1"/>
</dbReference>
<gene>
    <name evidence="8" type="ORF">VK792_15330</name>
</gene>
<dbReference type="Pfam" id="PF00571">
    <property type="entry name" value="CBS"/>
    <property type="match status" value="2"/>
</dbReference>
<dbReference type="RefSeq" id="WP_326298600.1">
    <property type="nucleotide sequence ID" value="NZ_JAYLLH010000026.1"/>
</dbReference>
<evidence type="ECO:0000256" key="5">
    <source>
        <dbReference type="PROSITE-ProRule" id="PRU00703"/>
    </source>
</evidence>
<dbReference type="InterPro" id="IPR050986">
    <property type="entry name" value="GutQ/KpsF_isomerases"/>
</dbReference>
<sequence>MTASSFSAGHKSEAAAQRTLQTEATALQYLAENLPADFVPAIERILGVTGRVIVSGIGKSGHIGRKIAATLASTGTPSYFVHCAEASHGDLGMITPDDICLLLSNSGETSELRDIIYHTKRFSIPMIGISCNPDSTLMKAADYRLTLPKLPEACPIGMAPTTSTTMTLALGDALAVALMEERGFKAEDFGVYHPGGKLGAQMKTVAEMMHTGDALPVLDHTATMRDVLLTMTSKGFGIAVLTRDGVMSGVITDGDLRRNMEQLMDHTPAEIANPTPVTVAPDCLAPAALALANERKVSALLVVDDKQAPVGVLHIHDFLRAGVM</sequence>
<evidence type="ECO:0000313" key="9">
    <source>
        <dbReference type="Proteomes" id="UP001348149"/>
    </source>
</evidence>
<comment type="similarity">
    <text evidence="1 4">Belongs to the SIS family. GutQ/KpsF subfamily.</text>
</comment>
<keyword evidence="2" id="KW-0677">Repeat</keyword>
<dbReference type="CDD" id="cd05014">
    <property type="entry name" value="SIS_Kpsf"/>
    <property type="match status" value="1"/>
</dbReference>
<evidence type="ECO:0000313" key="8">
    <source>
        <dbReference type="EMBL" id="MEC3862662.1"/>
    </source>
</evidence>
<reference evidence="8 9" key="1">
    <citation type="submission" date="2024-01" db="EMBL/GenBank/DDBJ databases">
        <title>Mesobacterium rodlantinim sp. nov., isolated from shallow sea hydrothermal systems off Kueishantao Island.</title>
        <authorList>
            <person name="Su Z."/>
            <person name="Tang K."/>
        </authorList>
    </citation>
    <scope>NUCLEOTIDE SEQUENCE [LARGE SCALE GENOMIC DNA]</scope>
    <source>
        <strain evidence="8 9">TK19101</strain>
    </source>
</reference>
<dbReference type="Gene3D" id="3.10.580.10">
    <property type="entry name" value="CBS-domain"/>
    <property type="match status" value="1"/>
</dbReference>
<dbReference type="NCBIfam" id="TIGR00393">
    <property type="entry name" value="kpsF"/>
    <property type="match status" value="1"/>
</dbReference>
<keyword evidence="3 5" id="KW-0129">CBS domain</keyword>
<dbReference type="GO" id="GO:0016853">
    <property type="term" value="F:isomerase activity"/>
    <property type="evidence" value="ECO:0007669"/>
    <property type="project" value="UniProtKB-KW"/>
</dbReference>
<evidence type="ECO:0000256" key="2">
    <source>
        <dbReference type="ARBA" id="ARBA00022737"/>
    </source>
</evidence>
<dbReference type="InterPro" id="IPR000644">
    <property type="entry name" value="CBS_dom"/>
</dbReference>
<dbReference type="CDD" id="cd04604">
    <property type="entry name" value="CBS_pair_SIS_assoc"/>
    <property type="match status" value="1"/>
</dbReference>
<proteinExistence type="inferred from homology"/>
<evidence type="ECO:0000259" key="6">
    <source>
        <dbReference type="PROSITE" id="PS51371"/>
    </source>
</evidence>